<keyword evidence="6" id="KW-1185">Reference proteome</keyword>
<keyword evidence="3" id="KW-0378">Hydrolase</keyword>
<name>A0A2N6PFI6_9MICO</name>
<gene>
    <name evidence="5" type="ORF">CJ198_11770</name>
</gene>
<evidence type="ECO:0000256" key="4">
    <source>
        <dbReference type="SAM" id="MobiDB-lite"/>
    </source>
</evidence>
<dbReference type="GO" id="GO:0004540">
    <property type="term" value="F:RNA nuclease activity"/>
    <property type="evidence" value="ECO:0007669"/>
    <property type="project" value="InterPro"/>
</dbReference>
<dbReference type="GO" id="GO:0110001">
    <property type="term" value="C:toxin-antitoxin complex"/>
    <property type="evidence" value="ECO:0007669"/>
    <property type="project" value="InterPro"/>
</dbReference>
<dbReference type="AlphaFoldDB" id="A0A2N6PFI6"/>
<evidence type="ECO:0008006" key="7">
    <source>
        <dbReference type="Google" id="ProtNLM"/>
    </source>
</evidence>
<evidence type="ECO:0000256" key="3">
    <source>
        <dbReference type="ARBA" id="ARBA00022801"/>
    </source>
</evidence>
<keyword evidence="1" id="KW-1277">Toxin-antitoxin system</keyword>
<dbReference type="GO" id="GO:0016787">
    <property type="term" value="F:hydrolase activity"/>
    <property type="evidence" value="ECO:0007669"/>
    <property type="project" value="UniProtKB-KW"/>
</dbReference>
<feature type="region of interest" description="Disordered" evidence="4">
    <location>
        <begin position="1"/>
        <end position="22"/>
    </location>
</feature>
<dbReference type="InterPro" id="IPR008201">
    <property type="entry name" value="HepT-like"/>
</dbReference>
<dbReference type="OrthoDB" id="159782at2"/>
<comment type="caution">
    <text evidence="5">The sequence shown here is derived from an EMBL/GenBank/DDBJ whole genome shotgun (WGS) entry which is preliminary data.</text>
</comment>
<evidence type="ECO:0000313" key="5">
    <source>
        <dbReference type="EMBL" id="PMB97450.1"/>
    </source>
</evidence>
<dbReference type="RefSeq" id="WP_102162799.1">
    <property type="nucleotide sequence ID" value="NZ_PNFZ01000007.1"/>
</dbReference>
<sequence>MTSTCFLPSCSGAGSPLRRSPRRCRCESQSGEAVNHLLDEISGTHPEIAWPQTWGSRNILVHQYFDADVVRDVVETHLPPLTKVLRCHISAD</sequence>
<organism evidence="5 6">
    <name type="scientific">Brevibacterium luteolum</name>
    <dbReference type="NCBI Taxonomy" id="199591"/>
    <lineage>
        <taxon>Bacteria</taxon>
        <taxon>Bacillati</taxon>
        <taxon>Actinomycetota</taxon>
        <taxon>Actinomycetes</taxon>
        <taxon>Micrococcales</taxon>
        <taxon>Brevibacteriaceae</taxon>
        <taxon>Brevibacterium</taxon>
    </lineage>
</organism>
<dbReference type="Proteomes" id="UP000235703">
    <property type="component" value="Unassembled WGS sequence"/>
</dbReference>
<keyword evidence="2" id="KW-0540">Nuclease</keyword>
<dbReference type="Pfam" id="PF01934">
    <property type="entry name" value="HepT-like"/>
    <property type="match status" value="1"/>
</dbReference>
<proteinExistence type="predicted"/>
<protein>
    <recommendedName>
        <fullName evidence="7">DUF86 domain-containing protein</fullName>
    </recommendedName>
</protein>
<evidence type="ECO:0000256" key="1">
    <source>
        <dbReference type="ARBA" id="ARBA00022649"/>
    </source>
</evidence>
<reference evidence="5 6" key="1">
    <citation type="submission" date="2017-09" db="EMBL/GenBank/DDBJ databases">
        <title>Bacterial strain isolated from the female urinary microbiota.</title>
        <authorList>
            <person name="Thomas-White K."/>
            <person name="Kumar N."/>
            <person name="Forster S."/>
            <person name="Putonti C."/>
            <person name="Lawley T."/>
            <person name="Wolfe A.J."/>
        </authorList>
    </citation>
    <scope>NUCLEOTIDE SEQUENCE [LARGE SCALE GENOMIC DNA]</scope>
    <source>
        <strain evidence="5 6">UMB0680</strain>
    </source>
</reference>
<evidence type="ECO:0000256" key="2">
    <source>
        <dbReference type="ARBA" id="ARBA00022722"/>
    </source>
</evidence>
<evidence type="ECO:0000313" key="6">
    <source>
        <dbReference type="Proteomes" id="UP000235703"/>
    </source>
</evidence>
<dbReference type="EMBL" id="PNFZ01000007">
    <property type="protein sequence ID" value="PMB97450.1"/>
    <property type="molecule type" value="Genomic_DNA"/>
</dbReference>
<accession>A0A2N6PFI6</accession>